<feature type="region of interest" description="Disordered" evidence="1">
    <location>
        <begin position="74"/>
        <end position="248"/>
    </location>
</feature>
<dbReference type="AlphaFoldDB" id="A0ABD1MZX4"/>
<sequence length="546" mass="58899">MRIIHRGWGPYDLEGGGFNGVGNFIADKRRRFHLIGILDLLLLPEDTHVIFVNLNPISAIPFNLPPLLTLAPPTAQSASANTPHSQVAIFPQHNPRTRTRSKRNKSKPSLSSPKVSIFSQMGTRIPSHQLSSGLYVSGRPEQHKERPPTMTSRSVPYTGGDPKKSGELGKMLEIPGVDSKPARPSSSSQHNSGPVRSGPNSGPAGRHSGSGPMSRRSSGSGPIALQPTGLITSGPVGSRRSGPLEAPASASASASAGKAVYGSAVTSLSEEVKVGFRVSRAVVWIFMVVVAMSLLVGVFLMVAVKKAVILVALGAVIVPVVVLITWNCIWGRRGLLGFVKRYPDAELRGAVDGQYVKVTGVVTCGSIPLESSYQRVPRCVYVSTELYEYKGLGGKSANPKHRCFSWGSRYTEKYVADFYISDFQSGLRALVKAGYGAKVAPFVEPTTVVDVTKDNRELSPNFLGWLADRKLSSDDRIMRLKEGYIKEGSTVSVMGIVRRHDNVLMIVPSAEPVSTSCQWIRCLLPTYVEGLILTCDENQNADVIPV</sequence>
<keyword evidence="2" id="KW-0472">Membrane</keyword>
<dbReference type="PANTHER" id="PTHR33709">
    <property type="entry name" value="OSJNBA0035M09.9 PROTEIN"/>
    <property type="match status" value="1"/>
</dbReference>
<feature type="compositionally biased region" description="Polar residues" evidence="1">
    <location>
        <begin position="76"/>
        <end position="85"/>
    </location>
</feature>
<feature type="compositionally biased region" description="Polar residues" evidence="1">
    <location>
        <begin position="184"/>
        <end position="200"/>
    </location>
</feature>
<feature type="compositionally biased region" description="Basic residues" evidence="1">
    <location>
        <begin position="95"/>
        <end position="106"/>
    </location>
</feature>
<evidence type="ECO:0000256" key="1">
    <source>
        <dbReference type="SAM" id="MobiDB-lite"/>
    </source>
</evidence>
<feature type="compositionally biased region" description="Low complexity" evidence="1">
    <location>
        <begin position="205"/>
        <end position="221"/>
    </location>
</feature>
<keyword evidence="2" id="KW-1133">Transmembrane helix</keyword>
<feature type="compositionally biased region" description="Low complexity" evidence="1">
    <location>
        <begin position="107"/>
        <end position="116"/>
    </location>
</feature>
<feature type="compositionally biased region" description="Polar residues" evidence="1">
    <location>
        <begin position="117"/>
        <end position="134"/>
    </location>
</feature>
<dbReference type="EMBL" id="JBGMDY010000003">
    <property type="protein sequence ID" value="KAL2341348.1"/>
    <property type="molecule type" value="Genomic_DNA"/>
</dbReference>
<comment type="caution">
    <text evidence="3">The sequence shown here is derived from an EMBL/GenBank/DDBJ whole genome shotgun (WGS) entry which is preliminary data.</text>
</comment>
<feature type="transmembrane region" description="Helical" evidence="2">
    <location>
        <begin position="281"/>
        <end position="302"/>
    </location>
</feature>
<evidence type="ECO:0000256" key="2">
    <source>
        <dbReference type="SAM" id="Phobius"/>
    </source>
</evidence>
<reference evidence="3 4" key="1">
    <citation type="submission" date="2024-08" db="EMBL/GenBank/DDBJ databases">
        <title>Insights into the chromosomal genome structure of Flemingia macrophylla.</title>
        <authorList>
            <person name="Ding Y."/>
            <person name="Zhao Y."/>
            <person name="Bi W."/>
            <person name="Wu M."/>
            <person name="Zhao G."/>
            <person name="Gong Y."/>
            <person name="Li W."/>
            <person name="Zhang P."/>
        </authorList>
    </citation>
    <scope>NUCLEOTIDE SEQUENCE [LARGE SCALE GENOMIC DNA]</scope>
    <source>
        <strain evidence="3">DYQJB</strain>
        <tissue evidence="3">Leaf</tissue>
    </source>
</reference>
<gene>
    <name evidence="3" type="ORF">Fmac_009288</name>
</gene>
<evidence type="ECO:0000313" key="4">
    <source>
        <dbReference type="Proteomes" id="UP001603857"/>
    </source>
</evidence>
<accession>A0ABD1MZX4</accession>
<evidence type="ECO:0000313" key="3">
    <source>
        <dbReference type="EMBL" id="KAL2341348.1"/>
    </source>
</evidence>
<protein>
    <recommendedName>
        <fullName evidence="5">Ubiquitin-specific protease family C19-related protein</fullName>
    </recommendedName>
</protein>
<keyword evidence="2" id="KW-0812">Transmembrane</keyword>
<organism evidence="3 4">
    <name type="scientific">Flemingia macrophylla</name>
    <dbReference type="NCBI Taxonomy" id="520843"/>
    <lineage>
        <taxon>Eukaryota</taxon>
        <taxon>Viridiplantae</taxon>
        <taxon>Streptophyta</taxon>
        <taxon>Embryophyta</taxon>
        <taxon>Tracheophyta</taxon>
        <taxon>Spermatophyta</taxon>
        <taxon>Magnoliopsida</taxon>
        <taxon>eudicotyledons</taxon>
        <taxon>Gunneridae</taxon>
        <taxon>Pentapetalae</taxon>
        <taxon>rosids</taxon>
        <taxon>fabids</taxon>
        <taxon>Fabales</taxon>
        <taxon>Fabaceae</taxon>
        <taxon>Papilionoideae</taxon>
        <taxon>50 kb inversion clade</taxon>
        <taxon>NPAAA clade</taxon>
        <taxon>indigoferoid/millettioid clade</taxon>
        <taxon>Phaseoleae</taxon>
        <taxon>Flemingia</taxon>
    </lineage>
</organism>
<feature type="transmembrane region" description="Helical" evidence="2">
    <location>
        <begin position="308"/>
        <end position="330"/>
    </location>
</feature>
<proteinExistence type="predicted"/>
<dbReference type="PANTHER" id="PTHR33709:SF17">
    <property type="entry name" value="UBIQUITIN-SPECIFIC PROTEASE FAMILY C19-RELATED PROTEIN"/>
    <property type="match status" value="1"/>
</dbReference>
<evidence type="ECO:0008006" key="5">
    <source>
        <dbReference type="Google" id="ProtNLM"/>
    </source>
</evidence>
<dbReference type="InterPro" id="IPR040339">
    <property type="entry name" value="At1g16860-like"/>
</dbReference>
<keyword evidence="4" id="KW-1185">Reference proteome</keyword>
<name>A0ABD1MZX4_9FABA</name>
<dbReference type="Proteomes" id="UP001603857">
    <property type="component" value="Unassembled WGS sequence"/>
</dbReference>